<dbReference type="SUPFAM" id="SSF54427">
    <property type="entry name" value="NTF2-like"/>
    <property type="match status" value="1"/>
</dbReference>
<evidence type="ECO:0000313" key="3">
    <source>
        <dbReference type="Proteomes" id="UP000095329"/>
    </source>
</evidence>
<dbReference type="STRING" id="1306406.J116_026175"/>
<dbReference type="Pfam" id="PF14534">
    <property type="entry name" value="DUF4440"/>
    <property type="match status" value="1"/>
</dbReference>
<dbReference type="InterPro" id="IPR032710">
    <property type="entry name" value="NTF2-like_dom_sf"/>
</dbReference>
<dbReference type="RefSeq" id="WP_037946972.1">
    <property type="nucleotide sequence ID" value="NZ_ASHX02000001.1"/>
</dbReference>
<accession>A0A1D3E1F9</accession>
<dbReference type="eggNOG" id="COG4994">
    <property type="taxonomic scope" value="Bacteria"/>
</dbReference>
<feature type="domain" description="DUF4440" evidence="1">
    <location>
        <begin position="20"/>
        <end position="119"/>
    </location>
</feature>
<dbReference type="Gene3D" id="3.10.450.50">
    <property type="match status" value="1"/>
</dbReference>
<evidence type="ECO:0000313" key="2">
    <source>
        <dbReference type="EMBL" id="OEJ98378.1"/>
    </source>
</evidence>
<dbReference type="AlphaFoldDB" id="A0A1D3E1F9"/>
<name>A0A1D3E1F9_9ACTN</name>
<dbReference type="EMBL" id="ASHX02000001">
    <property type="protein sequence ID" value="OEJ98378.1"/>
    <property type="molecule type" value="Genomic_DNA"/>
</dbReference>
<reference evidence="2 3" key="1">
    <citation type="journal article" date="2013" name="Genome Announc.">
        <title>Genome Sequence of Streptomyces violaceusniger Strain SPC6, a Halotolerant Streptomycete That Exhibits Rapid Growth and Development.</title>
        <authorList>
            <person name="Chen X."/>
            <person name="Zhang B."/>
            <person name="Zhang W."/>
            <person name="Wu X."/>
            <person name="Zhang M."/>
            <person name="Chen T."/>
            <person name="Liu G."/>
            <person name="Dyson P."/>
        </authorList>
    </citation>
    <scope>NUCLEOTIDE SEQUENCE [LARGE SCALE GENOMIC DNA]</scope>
    <source>
        <strain evidence="2 3">SPC6</strain>
    </source>
</reference>
<sequence>MTNTVACTGGEDPQVTEALAAELETLTPACRADAGRLRRYLAPDFHEFGASGVEVVFEGTAERVAAYTDPEGEPIRIERMRGVRLADGLVMLKYTARINGRWSHRTSLWRRVSPGRWQMFHNQGTPTGHP</sequence>
<proteinExistence type="predicted"/>
<comment type="caution">
    <text evidence="2">The sequence shown here is derived from an EMBL/GenBank/DDBJ whole genome shotgun (WGS) entry which is preliminary data.</text>
</comment>
<organism evidence="2 3">
    <name type="scientific">Streptomyces thermolilacinus SPC6</name>
    <dbReference type="NCBI Taxonomy" id="1306406"/>
    <lineage>
        <taxon>Bacteria</taxon>
        <taxon>Bacillati</taxon>
        <taxon>Actinomycetota</taxon>
        <taxon>Actinomycetes</taxon>
        <taxon>Kitasatosporales</taxon>
        <taxon>Streptomycetaceae</taxon>
        <taxon>Streptomyces</taxon>
    </lineage>
</organism>
<evidence type="ECO:0000259" key="1">
    <source>
        <dbReference type="Pfam" id="PF14534"/>
    </source>
</evidence>
<keyword evidence="3" id="KW-1185">Reference proteome</keyword>
<gene>
    <name evidence="2" type="ORF">J116_026175</name>
</gene>
<protein>
    <recommendedName>
        <fullName evidence="1">DUF4440 domain-containing protein</fullName>
    </recommendedName>
</protein>
<dbReference type="Proteomes" id="UP000095329">
    <property type="component" value="Unassembled WGS sequence"/>
</dbReference>
<dbReference type="OrthoDB" id="7845843at2"/>
<dbReference type="InterPro" id="IPR027843">
    <property type="entry name" value="DUF4440"/>
</dbReference>